<dbReference type="InterPro" id="IPR036249">
    <property type="entry name" value="Thioredoxin-like_sf"/>
</dbReference>
<dbReference type="Gene3D" id="1.20.1050.10">
    <property type="match status" value="1"/>
</dbReference>
<dbReference type="OrthoDB" id="4951845at2759"/>
<dbReference type="EMBL" id="RWJN01000338">
    <property type="protein sequence ID" value="TCD62883.1"/>
    <property type="molecule type" value="Genomic_DNA"/>
</dbReference>
<keyword evidence="3" id="KW-1185">Reference proteome</keyword>
<name>A0A4R0R8P8_9APHY</name>
<accession>A0A4R0R8P8</accession>
<dbReference type="AlphaFoldDB" id="A0A4R0R8P8"/>
<dbReference type="SUPFAM" id="SSF52833">
    <property type="entry name" value="Thioredoxin-like"/>
    <property type="match status" value="1"/>
</dbReference>
<evidence type="ECO:0000259" key="1">
    <source>
        <dbReference type="PROSITE" id="PS50404"/>
    </source>
</evidence>
<evidence type="ECO:0000313" key="2">
    <source>
        <dbReference type="EMBL" id="TCD62883.1"/>
    </source>
</evidence>
<comment type="caution">
    <text evidence="2">The sequence shown here is derived from an EMBL/GenBank/DDBJ whole genome shotgun (WGS) entry which is preliminary data.</text>
</comment>
<dbReference type="PROSITE" id="PS50404">
    <property type="entry name" value="GST_NTER"/>
    <property type="match status" value="1"/>
</dbReference>
<gene>
    <name evidence="2" type="ORF">EIP91_006267</name>
</gene>
<feature type="domain" description="GST N-terminal" evidence="1">
    <location>
        <begin position="32"/>
        <end position="124"/>
    </location>
</feature>
<dbReference type="Pfam" id="PF13409">
    <property type="entry name" value="GST_N_2"/>
    <property type="match status" value="1"/>
</dbReference>
<organism evidence="2 3">
    <name type="scientific">Steccherinum ochraceum</name>
    <dbReference type="NCBI Taxonomy" id="92696"/>
    <lineage>
        <taxon>Eukaryota</taxon>
        <taxon>Fungi</taxon>
        <taxon>Dikarya</taxon>
        <taxon>Basidiomycota</taxon>
        <taxon>Agaricomycotina</taxon>
        <taxon>Agaricomycetes</taxon>
        <taxon>Polyporales</taxon>
        <taxon>Steccherinaceae</taxon>
        <taxon>Steccherinum</taxon>
    </lineage>
</organism>
<dbReference type="Proteomes" id="UP000292702">
    <property type="component" value="Unassembled WGS sequence"/>
</dbReference>
<proteinExistence type="predicted"/>
<dbReference type="InterPro" id="IPR004045">
    <property type="entry name" value="Glutathione_S-Trfase_N"/>
</dbReference>
<dbReference type="STRING" id="92696.A0A4R0R8P8"/>
<dbReference type="Pfam" id="PF22041">
    <property type="entry name" value="GST_C_7"/>
    <property type="match status" value="1"/>
</dbReference>
<reference evidence="2 3" key="1">
    <citation type="submission" date="2018-11" db="EMBL/GenBank/DDBJ databases">
        <title>Genome assembly of Steccherinum ochraceum LE-BIN_3174, the white-rot fungus of the Steccherinaceae family (The Residual Polyporoid clade, Polyporales, Basidiomycota).</title>
        <authorList>
            <person name="Fedorova T.V."/>
            <person name="Glazunova O.A."/>
            <person name="Landesman E.O."/>
            <person name="Moiseenko K.V."/>
            <person name="Psurtseva N.V."/>
            <person name="Savinova O.S."/>
            <person name="Shakhova N.V."/>
            <person name="Tyazhelova T.V."/>
            <person name="Vasina D.V."/>
        </authorList>
    </citation>
    <scope>NUCLEOTIDE SEQUENCE [LARGE SCALE GENOMIC DNA]</scope>
    <source>
        <strain evidence="2 3">LE-BIN_3174</strain>
    </source>
</reference>
<dbReference type="InterPro" id="IPR054416">
    <property type="entry name" value="GST_UstS-like_C"/>
</dbReference>
<dbReference type="Gene3D" id="3.40.30.10">
    <property type="entry name" value="Glutaredoxin"/>
    <property type="match status" value="2"/>
</dbReference>
<protein>
    <recommendedName>
        <fullName evidence="1">GST N-terminal domain-containing protein</fullName>
    </recommendedName>
</protein>
<evidence type="ECO:0000313" key="3">
    <source>
        <dbReference type="Proteomes" id="UP000292702"/>
    </source>
</evidence>
<sequence length="276" mass="30791">MKDIIFYDVPGKTEEGKAWSPKTWITRYVHRPTYARKTSMPNFTFGSASFALNLKGLKYRTEWVEYPDIEALCKRLGAPASDVKADGITPHYTVPIIHDPNTGKFISDSATISEYLDTTYPTAGVRLFPDGSRVLQAAFSSAVASTCQAPLFSVVVLAVCKHLNPRSAEYFRRTREQKLGSKLEDIAPEGTGKGETKWKELEAAMTKIAAWFELGGGQPFAGGNVPVYADTQLAARLMWARTVLGRDSKQWARIKAMNGGRWEKFLQDLEQWSQVV</sequence>